<dbReference type="PRINTS" id="PR00344">
    <property type="entry name" value="BCTRLSENSOR"/>
</dbReference>
<evidence type="ECO:0000259" key="9">
    <source>
        <dbReference type="PROSITE" id="PS50110"/>
    </source>
</evidence>
<dbReference type="NCBIfam" id="TIGR00229">
    <property type="entry name" value="sensory_box"/>
    <property type="match status" value="1"/>
</dbReference>
<dbReference type="SMART" id="SM00448">
    <property type="entry name" value="REC"/>
    <property type="match status" value="2"/>
</dbReference>
<gene>
    <name evidence="11" type="ORF">FXN63_09975</name>
</gene>
<feature type="modified residue" description="4-aspartylphosphate" evidence="7">
    <location>
        <position position="71"/>
    </location>
</feature>
<dbReference type="AlphaFoldDB" id="A0A5C0B0H1"/>
<evidence type="ECO:0000259" key="8">
    <source>
        <dbReference type="PROSITE" id="PS50109"/>
    </source>
</evidence>
<evidence type="ECO:0000256" key="3">
    <source>
        <dbReference type="ARBA" id="ARBA00012438"/>
    </source>
</evidence>
<feature type="domain" description="Histidine kinase" evidence="8">
    <location>
        <begin position="297"/>
        <end position="515"/>
    </location>
</feature>
<dbReference type="SUPFAM" id="SSF55874">
    <property type="entry name" value="ATPase domain of HSP90 chaperone/DNA topoisomerase II/histidine kinase"/>
    <property type="match status" value="1"/>
</dbReference>
<dbReference type="InterPro" id="IPR005467">
    <property type="entry name" value="His_kinase_dom"/>
</dbReference>
<dbReference type="EC" id="2.7.13.3" evidence="3"/>
<dbReference type="SMART" id="SM00387">
    <property type="entry name" value="HATPase_c"/>
    <property type="match status" value="1"/>
</dbReference>
<comment type="catalytic activity">
    <reaction evidence="1">
        <text>ATP + protein L-histidine = ADP + protein N-phospho-L-histidine.</text>
        <dbReference type="EC" id="2.7.13.3"/>
    </reaction>
</comment>
<dbReference type="KEGG" id="pacr:FXN63_09975"/>
<feature type="modified residue" description="4-aspartylphosphate" evidence="7">
    <location>
        <position position="585"/>
    </location>
</feature>
<sequence>MLLPSGDPGEMSGAASVKTRLLMVEDDARDAELALFKLERAGLDIDATTVDNEAAFRAALSNDRYDIIVSDFHLPSFTGAAALHIAQTLAPQTPFIVVSGMLGEERAVDMVRSGATDYVLKQRLERLPMVVTRALAEAQERSRRALAEARLSDRESYFSQLVETLRDFSVSSLNEVGVITSWNAASERIFGYSAVEVAGQTCDLFEVPDSTDISPRDEMQAATDAGSISSDRWLRRQDGTLFHAAIVTTAIVVDGKPRGYSRIVRDTTDARLAADLLVAAKEQAEIANRAKDRFLAVLSHELRSPLNAISAAVGILAFDGSLSEINRRSVELIQRNVRAEARLFDDLLDISRIVNDKLPITLDVVDLSTLLRNTADSFRPEALAAGITMRVAADTGVINVWADALRLQQILSNLLKNAIKFSSRGDRVDASLTVQGDEVQVRITDTGIGISESDFSRIFVAFEQGEEDPQRQRGGLGLGLAIADSLARQHRGRLSVSSPGIGRGSSFTLVLPVYDKQISELQDEASNVQQSQGNLRILLVEDSEDAAEMMNELLSLMGYECTVASRVSIAKRVLSQQDFDVLLCDMGLPDGDGIDVLKDFDMTLGQTAIAITGYGMQQDIQRSIAAGFSEHMTKPIDFDRLERALMSAKRIERRNLA</sequence>
<dbReference type="Gene3D" id="1.10.287.130">
    <property type="match status" value="1"/>
</dbReference>
<comment type="subcellular location">
    <subcellularLocation>
        <location evidence="2">Cell inner membrane</location>
        <topology evidence="2">Multi-pass membrane protein</topology>
    </subcellularLocation>
</comment>
<dbReference type="Pfam" id="PF02518">
    <property type="entry name" value="HATPase_c"/>
    <property type="match status" value="1"/>
</dbReference>
<dbReference type="RefSeq" id="WP_148814510.1">
    <property type="nucleotide sequence ID" value="NZ_CP043046.1"/>
</dbReference>
<dbReference type="Gene3D" id="3.30.565.10">
    <property type="entry name" value="Histidine kinase-like ATPase, C-terminal domain"/>
    <property type="match status" value="1"/>
</dbReference>
<dbReference type="Pfam" id="PF00989">
    <property type="entry name" value="PAS"/>
    <property type="match status" value="1"/>
</dbReference>
<dbReference type="SMART" id="SM00091">
    <property type="entry name" value="PAS"/>
    <property type="match status" value="1"/>
</dbReference>
<evidence type="ECO:0000256" key="1">
    <source>
        <dbReference type="ARBA" id="ARBA00000085"/>
    </source>
</evidence>
<evidence type="ECO:0000256" key="5">
    <source>
        <dbReference type="ARBA" id="ARBA00022679"/>
    </source>
</evidence>
<dbReference type="Pfam" id="PF00512">
    <property type="entry name" value="HisKA"/>
    <property type="match status" value="1"/>
</dbReference>
<dbReference type="Pfam" id="PF00072">
    <property type="entry name" value="Response_reg"/>
    <property type="match status" value="2"/>
</dbReference>
<dbReference type="InterPro" id="IPR001789">
    <property type="entry name" value="Sig_transdc_resp-reg_receiver"/>
</dbReference>
<dbReference type="Gene3D" id="3.40.50.2300">
    <property type="match status" value="2"/>
</dbReference>
<dbReference type="GO" id="GO:0000155">
    <property type="term" value="F:phosphorelay sensor kinase activity"/>
    <property type="evidence" value="ECO:0007669"/>
    <property type="project" value="InterPro"/>
</dbReference>
<dbReference type="PROSITE" id="PS50110">
    <property type="entry name" value="RESPONSE_REGULATORY"/>
    <property type="match status" value="2"/>
</dbReference>
<feature type="domain" description="Response regulatory" evidence="9">
    <location>
        <begin position="536"/>
        <end position="649"/>
    </location>
</feature>
<dbReference type="PANTHER" id="PTHR43047">
    <property type="entry name" value="TWO-COMPONENT HISTIDINE PROTEIN KINASE"/>
    <property type="match status" value="1"/>
</dbReference>
<evidence type="ECO:0000313" key="11">
    <source>
        <dbReference type="EMBL" id="QEI06127.1"/>
    </source>
</evidence>
<dbReference type="InterPro" id="IPR003594">
    <property type="entry name" value="HATPase_dom"/>
</dbReference>
<dbReference type="CDD" id="cd00156">
    <property type="entry name" value="REC"/>
    <property type="match status" value="1"/>
</dbReference>
<proteinExistence type="predicted"/>
<dbReference type="EMBL" id="CP043046">
    <property type="protein sequence ID" value="QEI06127.1"/>
    <property type="molecule type" value="Genomic_DNA"/>
</dbReference>
<protein>
    <recommendedName>
        <fullName evidence="3">histidine kinase</fullName>
        <ecNumber evidence="3">2.7.13.3</ecNumber>
    </recommendedName>
</protein>
<dbReference type="InterPro" id="IPR000014">
    <property type="entry name" value="PAS"/>
</dbReference>
<evidence type="ECO:0000313" key="12">
    <source>
        <dbReference type="Proteomes" id="UP000325161"/>
    </source>
</evidence>
<reference evidence="11 12" key="1">
    <citation type="submission" date="2019-08" db="EMBL/GenBank/DDBJ databases">
        <title>Amphibian skin-associated Pigmentiphaga: genome sequence and occurrence across geography and hosts.</title>
        <authorList>
            <person name="Bletz M.C."/>
            <person name="Bunk B."/>
            <person name="Sproeer C."/>
            <person name="Biwer P."/>
            <person name="Reiter S."/>
            <person name="Rabemananjara F.C.E."/>
            <person name="Schulz S."/>
            <person name="Overmann J."/>
            <person name="Vences M."/>
        </authorList>
    </citation>
    <scope>NUCLEOTIDE SEQUENCE [LARGE SCALE GENOMIC DNA]</scope>
    <source>
        <strain evidence="11 12">Mada1488</strain>
    </source>
</reference>
<feature type="domain" description="Response regulatory" evidence="9">
    <location>
        <begin position="20"/>
        <end position="136"/>
    </location>
</feature>
<dbReference type="SUPFAM" id="SSF55785">
    <property type="entry name" value="PYP-like sensor domain (PAS domain)"/>
    <property type="match status" value="1"/>
</dbReference>
<feature type="domain" description="PAS" evidence="10">
    <location>
        <begin position="154"/>
        <end position="207"/>
    </location>
</feature>
<accession>A0A5C0B0H1</accession>
<dbReference type="InterPro" id="IPR011006">
    <property type="entry name" value="CheY-like_superfamily"/>
</dbReference>
<dbReference type="InterPro" id="IPR036890">
    <property type="entry name" value="HATPase_C_sf"/>
</dbReference>
<organism evidence="11 12">
    <name type="scientific">Pigmentiphaga aceris</name>
    <dbReference type="NCBI Taxonomy" id="1940612"/>
    <lineage>
        <taxon>Bacteria</taxon>
        <taxon>Pseudomonadati</taxon>
        <taxon>Pseudomonadota</taxon>
        <taxon>Betaproteobacteria</taxon>
        <taxon>Burkholderiales</taxon>
        <taxon>Alcaligenaceae</taxon>
        <taxon>Pigmentiphaga</taxon>
    </lineage>
</organism>
<evidence type="ECO:0000256" key="4">
    <source>
        <dbReference type="ARBA" id="ARBA00022553"/>
    </source>
</evidence>
<dbReference type="SUPFAM" id="SSF47384">
    <property type="entry name" value="Homodimeric domain of signal transducing histidine kinase"/>
    <property type="match status" value="1"/>
</dbReference>
<dbReference type="InterPro" id="IPR013767">
    <property type="entry name" value="PAS_fold"/>
</dbReference>
<evidence type="ECO:0000256" key="2">
    <source>
        <dbReference type="ARBA" id="ARBA00004429"/>
    </source>
</evidence>
<dbReference type="Gene3D" id="3.30.450.20">
    <property type="entry name" value="PAS domain"/>
    <property type="match status" value="1"/>
</dbReference>
<evidence type="ECO:0000256" key="6">
    <source>
        <dbReference type="ARBA" id="ARBA00022777"/>
    </source>
</evidence>
<dbReference type="PANTHER" id="PTHR43047:SF72">
    <property type="entry name" value="OSMOSENSING HISTIDINE PROTEIN KINASE SLN1"/>
    <property type="match status" value="1"/>
</dbReference>
<evidence type="ECO:0000259" key="10">
    <source>
        <dbReference type="PROSITE" id="PS50112"/>
    </source>
</evidence>
<evidence type="ECO:0000256" key="7">
    <source>
        <dbReference type="PROSITE-ProRule" id="PRU00169"/>
    </source>
</evidence>
<dbReference type="GO" id="GO:0005886">
    <property type="term" value="C:plasma membrane"/>
    <property type="evidence" value="ECO:0007669"/>
    <property type="project" value="UniProtKB-SubCell"/>
</dbReference>
<dbReference type="InterPro" id="IPR003661">
    <property type="entry name" value="HisK_dim/P_dom"/>
</dbReference>
<dbReference type="GO" id="GO:0009927">
    <property type="term" value="F:histidine phosphotransfer kinase activity"/>
    <property type="evidence" value="ECO:0007669"/>
    <property type="project" value="TreeGrafter"/>
</dbReference>
<dbReference type="InterPro" id="IPR004358">
    <property type="entry name" value="Sig_transdc_His_kin-like_C"/>
</dbReference>
<name>A0A5C0B0H1_9BURK</name>
<dbReference type="InterPro" id="IPR036097">
    <property type="entry name" value="HisK_dim/P_sf"/>
</dbReference>
<dbReference type="Proteomes" id="UP000325161">
    <property type="component" value="Chromosome"/>
</dbReference>
<keyword evidence="6" id="KW-0418">Kinase</keyword>
<dbReference type="PROSITE" id="PS50112">
    <property type="entry name" value="PAS"/>
    <property type="match status" value="1"/>
</dbReference>
<dbReference type="FunFam" id="3.30.565.10:FF:000006">
    <property type="entry name" value="Sensor histidine kinase WalK"/>
    <property type="match status" value="1"/>
</dbReference>
<dbReference type="SMART" id="SM00388">
    <property type="entry name" value="HisKA"/>
    <property type="match status" value="1"/>
</dbReference>
<dbReference type="OrthoDB" id="8670869at2"/>
<keyword evidence="5" id="KW-0808">Transferase</keyword>
<dbReference type="SUPFAM" id="SSF52172">
    <property type="entry name" value="CheY-like"/>
    <property type="match status" value="2"/>
</dbReference>
<dbReference type="CDD" id="cd00082">
    <property type="entry name" value="HisKA"/>
    <property type="match status" value="1"/>
</dbReference>
<keyword evidence="4 7" id="KW-0597">Phosphoprotein</keyword>
<dbReference type="GO" id="GO:0006355">
    <property type="term" value="P:regulation of DNA-templated transcription"/>
    <property type="evidence" value="ECO:0007669"/>
    <property type="project" value="InterPro"/>
</dbReference>
<dbReference type="InterPro" id="IPR035965">
    <property type="entry name" value="PAS-like_dom_sf"/>
</dbReference>
<dbReference type="CDD" id="cd00130">
    <property type="entry name" value="PAS"/>
    <property type="match status" value="1"/>
</dbReference>
<dbReference type="PROSITE" id="PS50109">
    <property type="entry name" value="HIS_KIN"/>
    <property type="match status" value="1"/>
</dbReference>
<keyword evidence="12" id="KW-1185">Reference proteome</keyword>